<dbReference type="EMBL" id="OX465083">
    <property type="protein sequence ID" value="CAI9293740.1"/>
    <property type="molecule type" value="Genomic_DNA"/>
</dbReference>
<dbReference type="InterPro" id="IPR004087">
    <property type="entry name" value="KH_dom"/>
</dbReference>
<dbReference type="Pfam" id="PF12776">
    <property type="entry name" value="Myb_DNA-bind_3"/>
    <property type="match status" value="1"/>
</dbReference>
<dbReference type="Proteomes" id="UP001177003">
    <property type="component" value="Chromosome 7"/>
</dbReference>
<accession>A0AA36EHL7</accession>
<dbReference type="CDD" id="cd22460">
    <property type="entry name" value="KH-I_PEPPER_rpt2_like"/>
    <property type="match status" value="1"/>
</dbReference>
<dbReference type="GO" id="GO:0003723">
    <property type="term" value="F:RNA binding"/>
    <property type="evidence" value="ECO:0007669"/>
    <property type="project" value="UniProtKB-UniRule"/>
</dbReference>
<feature type="domain" description="K Homology" evidence="3">
    <location>
        <begin position="87"/>
        <end position="178"/>
    </location>
</feature>
<dbReference type="Gene3D" id="3.30.1370.10">
    <property type="entry name" value="K Homology domain, type 1"/>
    <property type="match status" value="2"/>
</dbReference>
<dbReference type="PANTHER" id="PTHR31704:SF33">
    <property type="entry name" value="L10-INTERACTING MYB DOMAIN-CONTAINING PROTEIN"/>
    <property type="match status" value="1"/>
</dbReference>
<reference evidence="4" key="1">
    <citation type="submission" date="2023-04" db="EMBL/GenBank/DDBJ databases">
        <authorList>
            <person name="Vijverberg K."/>
            <person name="Xiong W."/>
            <person name="Schranz E."/>
        </authorList>
    </citation>
    <scope>NUCLEOTIDE SEQUENCE</scope>
</reference>
<dbReference type="SMART" id="SM00322">
    <property type="entry name" value="KH"/>
    <property type="match status" value="2"/>
</dbReference>
<dbReference type="SUPFAM" id="SSF54791">
    <property type="entry name" value="Eukaryotic type KH-domain (KH-domain type I)"/>
    <property type="match status" value="2"/>
</dbReference>
<feature type="domain" description="K Homology" evidence="3">
    <location>
        <begin position="195"/>
        <end position="271"/>
    </location>
</feature>
<evidence type="ECO:0000256" key="2">
    <source>
        <dbReference type="SAM" id="MobiDB-lite"/>
    </source>
</evidence>
<sequence>MASKVHSGSGTAIETPKTVIDDEIRATDAIETERAVEAAKEKEVEHHPTVGVKMKETLEKEAKSVADHLTEVAGAAETTIPYKKLPVDSVIRIIVPVHKVESIFGRNGDFIKKICEETKANIRVLEGPDYDPKCIYPASFGNSVACFIHHVKSVEISSKEDMEAPLSSAMDGVIRLFKCVNGFPENESDGVASIPFCSSRLLLTSMQATSLIGNRGSSVNTIQDNIGCSVRILPSDEVSTLSANSDDRIVELKGEALKVRQALEAVHRHLHMFSVDHSIPPLFDSNMVEVAMKMAAEEPVIWTGSSRAISGAGRAFYRLDRDFFGPALMPTFYPMYVPPPPHHCRRRCRCRRRPILPPPSGMESMNGPKRTRYLWKDDIVNTFLDACIHEITNNGRENGSLKAVSWKKVGEMLKDRHNFPVDTKQMKNYFDGLKTKYRAWLSLKNKTDNKYDPSTNMFNLTDIEWETEIKKNKCIEELRDSPLRFPDLCAQLFDGGVDQALTKPGLSLPTLSPSHVTTTPSENYIVFSCSVEASLEPQAADALIPPSTQTLPPLPATETPAEPQKEPMVEVPPEMPQVQPASEVVVIETKRPMSVFEEEMLGVLKMIAEKMNKPEPPSKPTFEDCEKKLNELGWPKDDPLQLVALTIFCDENDNYRECWMKLDPDVCANWVRMIGRSKRFS</sequence>
<dbReference type="InterPro" id="IPR024752">
    <property type="entry name" value="Myb/SANT-like_dom"/>
</dbReference>
<keyword evidence="5" id="KW-1185">Reference proteome</keyword>
<evidence type="ECO:0000259" key="3">
    <source>
        <dbReference type="SMART" id="SM00322"/>
    </source>
</evidence>
<evidence type="ECO:0000313" key="5">
    <source>
        <dbReference type="Proteomes" id="UP001177003"/>
    </source>
</evidence>
<proteinExistence type="predicted"/>
<feature type="compositionally biased region" description="Low complexity" evidence="2">
    <location>
        <begin position="548"/>
        <end position="562"/>
    </location>
</feature>
<feature type="region of interest" description="Disordered" evidence="2">
    <location>
        <begin position="547"/>
        <end position="568"/>
    </location>
</feature>
<dbReference type="InterPro" id="IPR036612">
    <property type="entry name" value="KH_dom_type_1_sf"/>
</dbReference>
<evidence type="ECO:0000313" key="4">
    <source>
        <dbReference type="EMBL" id="CAI9293740.1"/>
    </source>
</evidence>
<keyword evidence="1" id="KW-0694">RNA-binding</keyword>
<dbReference type="InterPro" id="IPR004088">
    <property type="entry name" value="KH_dom_type_1"/>
</dbReference>
<protein>
    <recommendedName>
        <fullName evidence="3">K Homology domain-containing protein</fullName>
    </recommendedName>
</protein>
<organism evidence="4 5">
    <name type="scientific">Lactuca saligna</name>
    <name type="common">Willowleaf lettuce</name>
    <dbReference type="NCBI Taxonomy" id="75948"/>
    <lineage>
        <taxon>Eukaryota</taxon>
        <taxon>Viridiplantae</taxon>
        <taxon>Streptophyta</taxon>
        <taxon>Embryophyta</taxon>
        <taxon>Tracheophyta</taxon>
        <taxon>Spermatophyta</taxon>
        <taxon>Magnoliopsida</taxon>
        <taxon>eudicotyledons</taxon>
        <taxon>Gunneridae</taxon>
        <taxon>Pentapetalae</taxon>
        <taxon>asterids</taxon>
        <taxon>campanulids</taxon>
        <taxon>Asterales</taxon>
        <taxon>Asteraceae</taxon>
        <taxon>Cichorioideae</taxon>
        <taxon>Cichorieae</taxon>
        <taxon>Lactucinae</taxon>
        <taxon>Lactuca</taxon>
    </lineage>
</organism>
<dbReference type="PROSITE" id="PS50084">
    <property type="entry name" value="KH_TYPE_1"/>
    <property type="match status" value="2"/>
</dbReference>
<gene>
    <name evidence="4" type="ORF">LSALG_LOCUS32754</name>
</gene>
<dbReference type="AlphaFoldDB" id="A0AA36EHL7"/>
<name>A0AA36EHL7_LACSI</name>
<dbReference type="Pfam" id="PF00013">
    <property type="entry name" value="KH_1"/>
    <property type="match status" value="2"/>
</dbReference>
<dbReference type="PANTHER" id="PTHR31704">
    <property type="entry name" value="MYB/SANT-LIKE DNA-BINDING DOMAIN PROTEIN-RELATED"/>
    <property type="match status" value="1"/>
</dbReference>
<evidence type="ECO:0000256" key="1">
    <source>
        <dbReference type="PROSITE-ProRule" id="PRU00117"/>
    </source>
</evidence>